<dbReference type="PANTHER" id="PTHR41523:SF8">
    <property type="entry name" value="ETHYLENE RESPONSE SENSOR PROTEIN"/>
    <property type="match status" value="1"/>
</dbReference>
<accession>A0ABS1HSM9</accession>
<dbReference type="SMART" id="SM00091">
    <property type="entry name" value="PAS"/>
    <property type="match status" value="2"/>
</dbReference>
<protein>
    <recommendedName>
        <fullName evidence="2">histidine kinase</fullName>
        <ecNumber evidence="2">2.7.13.3</ecNumber>
    </recommendedName>
</protein>
<dbReference type="InterPro" id="IPR013655">
    <property type="entry name" value="PAS_fold_3"/>
</dbReference>
<evidence type="ECO:0000256" key="10">
    <source>
        <dbReference type="ARBA" id="ARBA00022741"/>
    </source>
</evidence>
<name>A0ABS1HSM9_9PROT</name>
<dbReference type="PROSITE" id="PS50113">
    <property type="entry name" value="PAC"/>
    <property type="match status" value="2"/>
</dbReference>
<dbReference type="InterPro" id="IPR011102">
    <property type="entry name" value="Sig_transdc_His_kinase_HWE"/>
</dbReference>
<evidence type="ECO:0000256" key="4">
    <source>
        <dbReference type="ARBA" id="ARBA00022553"/>
    </source>
</evidence>
<evidence type="ECO:0000259" key="20">
    <source>
        <dbReference type="PROSITE" id="PS50113"/>
    </source>
</evidence>
<dbReference type="Pfam" id="PF13426">
    <property type="entry name" value="PAS_9"/>
    <property type="match status" value="1"/>
</dbReference>
<reference evidence="21 22" key="1">
    <citation type="submission" date="2021-01" db="EMBL/GenBank/DDBJ databases">
        <title>Azospirillum sp. YIM DDC1 draft genome.</title>
        <authorList>
            <person name="Wang Y.-X."/>
        </authorList>
    </citation>
    <scope>NUCLEOTIDE SEQUENCE [LARGE SCALE GENOMIC DNA]</scope>
    <source>
        <strain evidence="21 22">YIM DDC1</strain>
    </source>
</reference>
<keyword evidence="12" id="KW-0067">ATP-binding</keyword>
<dbReference type="PROSITE" id="PS50112">
    <property type="entry name" value="PAS"/>
    <property type="match status" value="2"/>
</dbReference>
<dbReference type="InterPro" id="IPR001789">
    <property type="entry name" value="Sig_transdc_resp-reg_receiver"/>
</dbReference>
<comment type="catalytic activity">
    <reaction evidence="1">
        <text>ATP + protein L-histidine = ADP + protein N-phospho-L-histidine.</text>
        <dbReference type="EC" id="2.7.13.3"/>
    </reaction>
</comment>
<evidence type="ECO:0000256" key="5">
    <source>
        <dbReference type="ARBA" id="ARBA00022606"/>
    </source>
</evidence>
<evidence type="ECO:0000256" key="17">
    <source>
        <dbReference type="SAM" id="Phobius"/>
    </source>
</evidence>
<dbReference type="CDD" id="cd00130">
    <property type="entry name" value="PAS"/>
    <property type="match status" value="2"/>
</dbReference>
<evidence type="ECO:0000256" key="2">
    <source>
        <dbReference type="ARBA" id="ARBA00012438"/>
    </source>
</evidence>
<evidence type="ECO:0000256" key="12">
    <source>
        <dbReference type="ARBA" id="ARBA00022840"/>
    </source>
</evidence>
<dbReference type="PANTHER" id="PTHR41523">
    <property type="entry name" value="TWO-COMPONENT SYSTEM SENSOR PROTEIN"/>
    <property type="match status" value="1"/>
</dbReference>
<keyword evidence="17" id="KW-0472">Membrane</keyword>
<dbReference type="Pfam" id="PF00072">
    <property type="entry name" value="Response_reg"/>
    <property type="match status" value="1"/>
</dbReference>
<evidence type="ECO:0000256" key="13">
    <source>
        <dbReference type="ARBA" id="ARBA00022991"/>
    </source>
</evidence>
<dbReference type="SUPFAM" id="SSF52172">
    <property type="entry name" value="CheY-like"/>
    <property type="match status" value="1"/>
</dbReference>
<evidence type="ECO:0000313" key="21">
    <source>
        <dbReference type="EMBL" id="MBK4717679.1"/>
    </source>
</evidence>
<dbReference type="EMBL" id="JAEPIV010000001">
    <property type="protein sequence ID" value="MBK4717679.1"/>
    <property type="molecule type" value="Genomic_DNA"/>
</dbReference>
<comment type="caution">
    <text evidence="21">The sequence shown here is derived from an EMBL/GenBank/DDBJ whole genome shotgun (WGS) entry which is preliminary data.</text>
</comment>
<dbReference type="InterPro" id="IPR001610">
    <property type="entry name" value="PAC"/>
</dbReference>
<dbReference type="SMART" id="SM00086">
    <property type="entry name" value="PAC"/>
    <property type="match status" value="3"/>
</dbReference>
<evidence type="ECO:0000256" key="15">
    <source>
        <dbReference type="ARBA" id="ARBA00023170"/>
    </source>
</evidence>
<dbReference type="Pfam" id="PF07536">
    <property type="entry name" value="HWE_HK"/>
    <property type="match status" value="1"/>
</dbReference>
<dbReference type="NCBIfam" id="TIGR00229">
    <property type="entry name" value="sensory_box"/>
    <property type="match status" value="2"/>
</dbReference>
<sequence length="788" mass="86016">MSSAWIAASDRAVDLLFATNVTTIQTYKGWAFIALTAGLLFIVLWRECRRRHSVETALRDREAILQRERSLFEAVLRQAPIGISISNAPGGEGIILNDRAIAITQAPPTTGEDAARYQGYGARHADGSPYAMEEYPTVRALREGAAIDWEPMIYHRPDGRTLELDVSSAPVRDGDGRIVASVTIFVDNTDANAAKRALAERDDMLRTTTEALPGALFVADPKGRNIYSNQSFQTYTGLSADQLSGEGWMQAVHPDDLPGALAGWESAVGRDARFESEHRLRRSDGSYRWHLILAVRETRTGRWIGTGTDIHAIKKAELALAQSEERLRRAIEDAPFPVMVHAEDGEVVLISQAWLDTTGYTAAELSTIGGWLERAYGERCGTMRMDIQRLHQFDRPIDEGDYDIRTADGRRLTWAFRSSPIGRDSKGRHLVVSMAADMTGRKEAESRLRLLMREVDHRAKNTLAVVQSIVLLSRTEDPKEFASAVEGRVTAMARAHSLLAASRWSGADLATLAQEELSAFTQDIMFTVSGPPVAIAAEAVQSFSMVLHELVTNAVKYGALSVTAGRVAVSWRVDKAAGLLRVEWTESGGPTVAPPTRHGFGSILLEQTILSQMHGELVLEWPPEGLNCRIALPGDCFVVSGVHPARKPPPKAVKDQKAADPGARILVVEDEALTAMGLQQVLEDAGYRVVGPVARVQDAIDLARTSPPDLAVLDVNLFGQPSFPVAELLDDMGVPFLFCTGYGSLNTTNERLRQAPILAKPVPPDRLLRTIGALLVSRIRPATGVVPS</sequence>
<keyword evidence="15" id="KW-0675">Receptor</keyword>
<dbReference type="SUPFAM" id="SSF55785">
    <property type="entry name" value="PYP-like sensor domain (PAS domain)"/>
    <property type="match status" value="3"/>
</dbReference>
<evidence type="ECO:0000256" key="7">
    <source>
        <dbReference type="ARBA" id="ARBA00022643"/>
    </source>
</evidence>
<keyword evidence="14" id="KW-0843">Virulence</keyword>
<evidence type="ECO:0000256" key="9">
    <source>
        <dbReference type="ARBA" id="ARBA00022737"/>
    </source>
</evidence>
<evidence type="ECO:0000313" key="22">
    <source>
        <dbReference type="Proteomes" id="UP000654452"/>
    </source>
</evidence>
<keyword evidence="3" id="KW-0600">Photoreceptor protein</keyword>
<gene>
    <name evidence="21" type="ORF">JJL56_02240</name>
</gene>
<dbReference type="RefSeq" id="WP_200484037.1">
    <property type="nucleotide sequence ID" value="NZ_JAEPIV010000001.1"/>
</dbReference>
<evidence type="ECO:0000259" key="18">
    <source>
        <dbReference type="PROSITE" id="PS50110"/>
    </source>
</evidence>
<keyword evidence="13" id="KW-0157">Chromophore</keyword>
<keyword evidence="11" id="KW-0418">Kinase</keyword>
<feature type="modified residue" description="4-aspartylphosphate" evidence="16">
    <location>
        <position position="714"/>
    </location>
</feature>
<keyword evidence="17" id="KW-1133">Transmembrane helix</keyword>
<keyword evidence="9" id="KW-0677">Repeat</keyword>
<dbReference type="Pfam" id="PF08447">
    <property type="entry name" value="PAS_3"/>
    <property type="match status" value="1"/>
</dbReference>
<dbReference type="Gene3D" id="3.30.450.20">
    <property type="entry name" value="PAS domain"/>
    <property type="match status" value="3"/>
</dbReference>
<evidence type="ECO:0000256" key="6">
    <source>
        <dbReference type="ARBA" id="ARBA00022630"/>
    </source>
</evidence>
<keyword evidence="8" id="KW-0808">Transferase</keyword>
<keyword evidence="10" id="KW-0547">Nucleotide-binding</keyword>
<organism evidence="21 22">
    <name type="scientific">Azospirillum aestuarii</name>
    <dbReference type="NCBI Taxonomy" id="2802052"/>
    <lineage>
        <taxon>Bacteria</taxon>
        <taxon>Pseudomonadati</taxon>
        <taxon>Pseudomonadota</taxon>
        <taxon>Alphaproteobacteria</taxon>
        <taxon>Rhodospirillales</taxon>
        <taxon>Azospirillaceae</taxon>
        <taxon>Azospirillum</taxon>
    </lineage>
</organism>
<dbReference type="SMART" id="SM00911">
    <property type="entry name" value="HWE_HK"/>
    <property type="match status" value="1"/>
</dbReference>
<feature type="domain" description="PAC" evidence="20">
    <location>
        <begin position="147"/>
        <end position="200"/>
    </location>
</feature>
<feature type="domain" description="PAS" evidence="19">
    <location>
        <begin position="201"/>
        <end position="256"/>
    </location>
</feature>
<dbReference type="Proteomes" id="UP000654452">
    <property type="component" value="Unassembled WGS sequence"/>
</dbReference>
<evidence type="ECO:0000256" key="14">
    <source>
        <dbReference type="ARBA" id="ARBA00023026"/>
    </source>
</evidence>
<feature type="domain" description="PAS" evidence="19">
    <location>
        <begin position="323"/>
        <end position="365"/>
    </location>
</feature>
<dbReference type="Gene3D" id="3.40.50.2300">
    <property type="match status" value="1"/>
</dbReference>
<evidence type="ECO:0000256" key="16">
    <source>
        <dbReference type="PROSITE-ProRule" id="PRU00169"/>
    </source>
</evidence>
<keyword evidence="5" id="KW-0716">Sensory transduction</keyword>
<keyword evidence="22" id="KW-1185">Reference proteome</keyword>
<evidence type="ECO:0000256" key="1">
    <source>
        <dbReference type="ARBA" id="ARBA00000085"/>
    </source>
</evidence>
<keyword evidence="7" id="KW-0288">FMN</keyword>
<dbReference type="SUPFAM" id="SSF55874">
    <property type="entry name" value="ATPase domain of HSP90 chaperone/DNA topoisomerase II/histidine kinase"/>
    <property type="match status" value="1"/>
</dbReference>
<dbReference type="Pfam" id="PF13188">
    <property type="entry name" value="PAS_8"/>
    <property type="match status" value="1"/>
</dbReference>
<feature type="transmembrane region" description="Helical" evidence="17">
    <location>
        <begin position="27"/>
        <end position="45"/>
    </location>
</feature>
<feature type="domain" description="Response regulatory" evidence="18">
    <location>
        <begin position="664"/>
        <end position="775"/>
    </location>
</feature>
<dbReference type="InterPro" id="IPR011006">
    <property type="entry name" value="CheY-like_superfamily"/>
</dbReference>
<feature type="domain" description="PAC" evidence="20">
    <location>
        <begin position="398"/>
        <end position="450"/>
    </location>
</feature>
<proteinExistence type="predicted"/>
<dbReference type="InterPro" id="IPR000700">
    <property type="entry name" value="PAS-assoc_C"/>
</dbReference>
<dbReference type="InterPro" id="IPR000014">
    <property type="entry name" value="PAS"/>
</dbReference>
<dbReference type="EC" id="2.7.13.3" evidence="2"/>
<dbReference type="InterPro" id="IPR035965">
    <property type="entry name" value="PAS-like_dom_sf"/>
</dbReference>
<keyword evidence="17" id="KW-0812">Transmembrane</keyword>
<dbReference type="PROSITE" id="PS50110">
    <property type="entry name" value="RESPONSE_REGULATORY"/>
    <property type="match status" value="1"/>
</dbReference>
<evidence type="ECO:0000256" key="3">
    <source>
        <dbReference type="ARBA" id="ARBA00022543"/>
    </source>
</evidence>
<evidence type="ECO:0000259" key="19">
    <source>
        <dbReference type="PROSITE" id="PS50112"/>
    </source>
</evidence>
<keyword evidence="4 16" id="KW-0597">Phosphoprotein</keyword>
<keyword evidence="6" id="KW-0285">Flavoprotein</keyword>
<evidence type="ECO:0000256" key="8">
    <source>
        <dbReference type="ARBA" id="ARBA00022679"/>
    </source>
</evidence>
<dbReference type="SMART" id="SM00448">
    <property type="entry name" value="REC"/>
    <property type="match status" value="1"/>
</dbReference>
<evidence type="ECO:0000256" key="11">
    <source>
        <dbReference type="ARBA" id="ARBA00022777"/>
    </source>
</evidence>
<dbReference type="InterPro" id="IPR036890">
    <property type="entry name" value="HATPase_C_sf"/>
</dbReference>
<dbReference type="Gene3D" id="3.30.565.10">
    <property type="entry name" value="Histidine kinase-like ATPase, C-terminal domain"/>
    <property type="match status" value="1"/>
</dbReference>